<dbReference type="SUPFAM" id="SSF51395">
    <property type="entry name" value="FMN-linked oxidoreductases"/>
    <property type="match status" value="1"/>
</dbReference>
<evidence type="ECO:0000256" key="6">
    <source>
        <dbReference type="ARBA" id="ARBA00023002"/>
    </source>
</evidence>
<evidence type="ECO:0000256" key="1">
    <source>
        <dbReference type="ARBA" id="ARBA00001917"/>
    </source>
</evidence>
<comment type="cofactor">
    <cofactor evidence="2">
        <name>[4Fe-4S] cluster</name>
        <dbReference type="ChEBI" id="CHEBI:49883"/>
    </cofactor>
</comment>
<dbReference type="RefSeq" id="WP_316413150.1">
    <property type="nucleotide sequence ID" value="NZ_AP027080.1"/>
</dbReference>
<evidence type="ECO:0000256" key="3">
    <source>
        <dbReference type="ARBA" id="ARBA00022630"/>
    </source>
</evidence>
<gene>
    <name evidence="11" type="ORF">METEAL_36480</name>
</gene>
<dbReference type="PANTHER" id="PTHR42917">
    <property type="entry name" value="2,4-DIENOYL-COA REDUCTASE"/>
    <property type="match status" value="1"/>
</dbReference>
<evidence type="ECO:0000256" key="4">
    <source>
        <dbReference type="ARBA" id="ARBA00022643"/>
    </source>
</evidence>
<keyword evidence="4" id="KW-0288">FMN</keyword>
<evidence type="ECO:0000259" key="10">
    <source>
        <dbReference type="Pfam" id="PF00724"/>
    </source>
</evidence>
<name>A0AA48GQW4_9BACT</name>
<comment type="cofactor">
    <cofactor evidence="1">
        <name>FMN</name>
        <dbReference type="ChEBI" id="CHEBI:58210"/>
    </cofactor>
</comment>
<keyword evidence="8" id="KW-0411">Iron-sulfur</keyword>
<dbReference type="GO" id="GO:0010181">
    <property type="term" value="F:FMN binding"/>
    <property type="evidence" value="ECO:0007669"/>
    <property type="project" value="InterPro"/>
</dbReference>
<evidence type="ECO:0000313" key="11">
    <source>
        <dbReference type="EMBL" id="BDU74474.1"/>
    </source>
</evidence>
<dbReference type="InterPro" id="IPR013785">
    <property type="entry name" value="Aldolase_TIM"/>
</dbReference>
<feature type="domain" description="NADH:flavin oxidoreductase/NADH oxidase N-terminal" evidence="10">
    <location>
        <begin position="6"/>
        <end position="341"/>
    </location>
</feature>
<dbReference type="Gene3D" id="3.20.20.70">
    <property type="entry name" value="Aldolase class I"/>
    <property type="match status" value="1"/>
</dbReference>
<dbReference type="Proteomes" id="UP001238179">
    <property type="component" value="Chromosome"/>
</dbReference>
<sequence>MPALTDPFQYKGLRLGNRLVMAPMATGLAEDHRATEAQVDWYRQHARSSVGLVIVEATAVQPDAIILPRNLGIWEDAQIPGLAAIAGAIHAGGAAAVIQLVHGGGRSVREDPAVERVAPSPVALLPGPAPREMTEAEIQDVIRAFAEGAARARSAGFDGVEIHAAHYYLLSQFLSPRTNHRTDRWGGSEENRFRLGVEVAKAVRLAVGPDVLVLCRMHSVEEVEGGFPTQEAIRFAQALEAAGVDVIDASGIGQSSLGDWEGRPFLNTSSVPPKGAPGGTYAPSAKRIRQAVGIPVITVGKLSAPGLAQKVLDAGQADLVALARPLIADFRVAEKLLAGRDAEIEPCMECLACFASIRKGSIRCSVNKGL</sequence>
<organism evidence="11 12">
    <name type="scientific">Mesoterricola silvestris</name>
    <dbReference type="NCBI Taxonomy" id="2927979"/>
    <lineage>
        <taxon>Bacteria</taxon>
        <taxon>Pseudomonadati</taxon>
        <taxon>Acidobacteriota</taxon>
        <taxon>Holophagae</taxon>
        <taxon>Holophagales</taxon>
        <taxon>Holophagaceae</taxon>
        <taxon>Mesoterricola</taxon>
    </lineage>
</organism>
<accession>A0AA48GQW4</accession>
<keyword evidence="5" id="KW-0479">Metal-binding</keyword>
<dbReference type="AlphaFoldDB" id="A0AA48GQW4"/>
<dbReference type="CDD" id="cd02803">
    <property type="entry name" value="OYE_like_FMN_family"/>
    <property type="match status" value="1"/>
</dbReference>
<dbReference type="InterPro" id="IPR051793">
    <property type="entry name" value="NADH:flavin_oxidoreductase"/>
</dbReference>
<dbReference type="EMBL" id="AP027080">
    <property type="protein sequence ID" value="BDU74474.1"/>
    <property type="molecule type" value="Genomic_DNA"/>
</dbReference>
<dbReference type="GO" id="GO:0046872">
    <property type="term" value="F:metal ion binding"/>
    <property type="evidence" value="ECO:0007669"/>
    <property type="project" value="UniProtKB-KW"/>
</dbReference>
<dbReference type="GO" id="GO:0051536">
    <property type="term" value="F:iron-sulfur cluster binding"/>
    <property type="evidence" value="ECO:0007669"/>
    <property type="project" value="UniProtKB-KW"/>
</dbReference>
<protein>
    <submittedName>
        <fullName evidence="11">Oxidoreductase</fullName>
    </submittedName>
</protein>
<evidence type="ECO:0000313" key="12">
    <source>
        <dbReference type="Proteomes" id="UP001238179"/>
    </source>
</evidence>
<keyword evidence="12" id="KW-1185">Reference proteome</keyword>
<keyword evidence="7" id="KW-0408">Iron</keyword>
<evidence type="ECO:0000256" key="5">
    <source>
        <dbReference type="ARBA" id="ARBA00022723"/>
    </source>
</evidence>
<evidence type="ECO:0000256" key="9">
    <source>
        <dbReference type="SAM" id="MobiDB-lite"/>
    </source>
</evidence>
<dbReference type="PANTHER" id="PTHR42917:SF2">
    <property type="entry name" value="2,4-DIENOYL-COA REDUCTASE [(2E)-ENOYL-COA-PRODUCING]"/>
    <property type="match status" value="1"/>
</dbReference>
<reference evidence="12" key="1">
    <citation type="journal article" date="2023" name="Int. J. Syst. Evol. Microbiol.">
        <title>Mesoterricola silvestris gen. nov., sp. nov., Mesoterricola sediminis sp. nov., Geothrix oryzae sp. nov., Geothrix edaphica sp. nov., Geothrix rubra sp. nov., and Geothrix limicola sp. nov., six novel members of Acidobacteriota isolated from soils.</title>
        <authorList>
            <person name="Itoh H."/>
            <person name="Sugisawa Y."/>
            <person name="Mise K."/>
            <person name="Xu Z."/>
            <person name="Kuniyasu M."/>
            <person name="Ushijima N."/>
            <person name="Kawano K."/>
            <person name="Kobayashi E."/>
            <person name="Shiratori Y."/>
            <person name="Masuda Y."/>
            <person name="Senoo K."/>
        </authorList>
    </citation>
    <scope>NUCLEOTIDE SEQUENCE [LARGE SCALE GENOMIC DNA]</scope>
    <source>
        <strain evidence="12">W79</strain>
    </source>
</reference>
<evidence type="ECO:0000256" key="2">
    <source>
        <dbReference type="ARBA" id="ARBA00001966"/>
    </source>
</evidence>
<dbReference type="Pfam" id="PF00724">
    <property type="entry name" value="Oxidored_FMN"/>
    <property type="match status" value="1"/>
</dbReference>
<proteinExistence type="predicted"/>
<dbReference type="GO" id="GO:0016491">
    <property type="term" value="F:oxidoreductase activity"/>
    <property type="evidence" value="ECO:0007669"/>
    <property type="project" value="UniProtKB-KW"/>
</dbReference>
<evidence type="ECO:0000256" key="8">
    <source>
        <dbReference type="ARBA" id="ARBA00023014"/>
    </source>
</evidence>
<evidence type="ECO:0000256" key="7">
    <source>
        <dbReference type="ARBA" id="ARBA00023004"/>
    </source>
</evidence>
<dbReference type="InterPro" id="IPR001155">
    <property type="entry name" value="OxRdtase_FMN_N"/>
</dbReference>
<keyword evidence="6" id="KW-0560">Oxidoreductase</keyword>
<keyword evidence="3" id="KW-0285">Flavoprotein</keyword>
<feature type="region of interest" description="Disordered" evidence="9">
    <location>
        <begin position="263"/>
        <end position="282"/>
    </location>
</feature>
<dbReference type="KEGG" id="msil:METEAL_36480"/>